<reference evidence="1" key="1">
    <citation type="submission" date="2011-11" db="EMBL/GenBank/DDBJ databases">
        <title>The Genome Sequence of Fusarium oxysporum II5.</title>
        <authorList>
            <consortium name="The Broad Institute Genome Sequencing Platform"/>
            <person name="Ma L.-J."/>
            <person name="Gale L.R."/>
            <person name="Schwartz D.C."/>
            <person name="Zhou S."/>
            <person name="Corby-Kistler H."/>
            <person name="Young S.K."/>
            <person name="Zeng Q."/>
            <person name="Gargeya S."/>
            <person name="Fitzgerald M."/>
            <person name="Haas B."/>
            <person name="Abouelleil A."/>
            <person name="Alvarado L."/>
            <person name="Arachchi H.M."/>
            <person name="Berlin A."/>
            <person name="Brown A."/>
            <person name="Chapman S.B."/>
            <person name="Chen Z."/>
            <person name="Dunbar C."/>
            <person name="Freedman E."/>
            <person name="Gearin G."/>
            <person name="Goldberg J."/>
            <person name="Griggs A."/>
            <person name="Gujja S."/>
            <person name="Heiman D."/>
            <person name="Howarth C."/>
            <person name="Larson L."/>
            <person name="Lui A."/>
            <person name="MacDonald P.J.P."/>
            <person name="Montmayeur A."/>
            <person name="Murphy C."/>
            <person name="Neiman D."/>
            <person name="Pearson M."/>
            <person name="Priest M."/>
            <person name="Roberts A."/>
            <person name="Saif S."/>
            <person name="Shea T."/>
            <person name="Shenoy N."/>
            <person name="Sisk P."/>
            <person name="Stolte C."/>
            <person name="Sykes S."/>
            <person name="Wortman J."/>
            <person name="Nusbaum C."/>
            <person name="Birren B."/>
        </authorList>
    </citation>
    <scope>NUCLEOTIDE SEQUENCE [LARGE SCALE GENOMIC DNA]</scope>
    <source>
        <strain evidence="1">54006</strain>
    </source>
</reference>
<dbReference type="RefSeq" id="XP_031073785.1">
    <property type="nucleotide sequence ID" value="XM_031198018.1"/>
</dbReference>
<gene>
    <name evidence="1" type="ORF">FOIG_01260</name>
</gene>
<dbReference type="AlphaFoldDB" id="X0KSN6"/>
<dbReference type="EMBL" id="JH658272">
    <property type="protein sequence ID" value="EXM11698.1"/>
    <property type="molecule type" value="Genomic_DNA"/>
</dbReference>
<dbReference type="RefSeq" id="XP_031073786.1">
    <property type="nucleotide sequence ID" value="XM_031198019.1"/>
</dbReference>
<dbReference type="VEuPathDB" id="FungiDB:FOIG_01260"/>
<evidence type="ECO:0000313" key="1">
    <source>
        <dbReference type="EMBL" id="EXM11696.1"/>
    </source>
</evidence>
<name>X0KSN6_FUSO5</name>
<dbReference type="EMBL" id="JH658272">
    <property type="protein sequence ID" value="EXM11697.1"/>
    <property type="molecule type" value="Genomic_DNA"/>
</dbReference>
<organism evidence="1">
    <name type="scientific">Fusarium odoratissimum (strain NRRL 54006)</name>
    <dbReference type="NCBI Taxonomy" id="1089451"/>
    <lineage>
        <taxon>Eukaryota</taxon>
        <taxon>Fungi</taxon>
        <taxon>Dikarya</taxon>
        <taxon>Ascomycota</taxon>
        <taxon>Pezizomycotina</taxon>
        <taxon>Sordariomycetes</taxon>
        <taxon>Hypocreomycetidae</taxon>
        <taxon>Hypocreales</taxon>
        <taxon>Nectriaceae</taxon>
        <taxon>Fusarium</taxon>
        <taxon>Fusarium oxysporum species complex</taxon>
        <taxon>Fusarium oxysporum f. sp. cubense (strain race 4)</taxon>
    </lineage>
</organism>
<sequence>MLLSEKYVAPLQSFTGRKPRWMMNNEPLRSNIQNKDQLSLLALTRSWGHCIFFRRIQMWKRKSDVRSAGTRDQCTFSNSAASSPWKMLTIRGCPWRLSMQPGRNNPTHAYSHLSIIDNFHMLLP</sequence>
<dbReference type="RefSeq" id="XP_031073787.1">
    <property type="nucleotide sequence ID" value="XM_031198020.1"/>
</dbReference>
<proteinExistence type="predicted"/>
<dbReference type="Proteomes" id="UP000030685">
    <property type="component" value="Unassembled WGS sequence"/>
</dbReference>
<protein>
    <submittedName>
        <fullName evidence="1">Uncharacterized protein</fullName>
    </submittedName>
</protein>
<dbReference type="EMBL" id="JH658272">
    <property type="protein sequence ID" value="EXM11696.1"/>
    <property type="molecule type" value="Genomic_DNA"/>
</dbReference>
<dbReference type="GeneID" id="42026435"/>
<accession>X0KSN6</accession>
<reference evidence="1" key="2">
    <citation type="submission" date="2012-05" db="EMBL/GenBank/DDBJ databases">
        <title>The Genome Annotation of Fusarium oxysporum II5.</title>
        <authorList>
            <consortium name="The Broad Institute Genomics Platform"/>
            <person name="Ma L.-J."/>
            <person name="Corby-Kistler H."/>
            <person name="Broz K."/>
            <person name="Gale L.R."/>
            <person name="Jonkers W."/>
            <person name="O'Donnell K."/>
            <person name="Ploetz R."/>
            <person name="Steinberg C."/>
            <person name="Schwartz D.C."/>
            <person name="VanEtten H."/>
            <person name="Zhou S."/>
            <person name="Young S.K."/>
            <person name="Zeng Q."/>
            <person name="Gargeya S."/>
            <person name="Fitzgerald M."/>
            <person name="Abouelleil A."/>
            <person name="Alvarado L."/>
            <person name="Chapman S.B."/>
            <person name="Gainer-Dewar J."/>
            <person name="Goldberg J."/>
            <person name="Griggs A."/>
            <person name="Gujja S."/>
            <person name="Hansen M."/>
            <person name="Howarth C."/>
            <person name="Imamovic A."/>
            <person name="Ireland A."/>
            <person name="Larimer J."/>
            <person name="McCowan C."/>
            <person name="Murphy C."/>
            <person name="Pearson M."/>
            <person name="Poon T.W."/>
            <person name="Priest M."/>
            <person name="Roberts A."/>
            <person name="Saif S."/>
            <person name="Shea T."/>
            <person name="Sykes S."/>
            <person name="Wortman J."/>
            <person name="Nusbaum C."/>
            <person name="Birren B."/>
        </authorList>
    </citation>
    <scope>NUCLEOTIDE SEQUENCE</scope>
    <source>
        <strain evidence="1">54006</strain>
    </source>
</reference>
<dbReference type="HOGENOM" id="CLU_2004031_0_0_1"/>